<evidence type="ECO:0000313" key="3">
    <source>
        <dbReference type="Proteomes" id="UP000443843"/>
    </source>
</evidence>
<evidence type="ECO:0000313" key="2">
    <source>
        <dbReference type="EMBL" id="MWB77755.1"/>
    </source>
</evidence>
<accession>A0A844W3W5</accession>
<keyword evidence="1" id="KW-1133">Transmembrane helix</keyword>
<comment type="caution">
    <text evidence="2">The sequence shown here is derived from an EMBL/GenBank/DDBJ whole genome shotgun (WGS) entry which is preliminary data.</text>
</comment>
<organism evidence="2 3">
    <name type="scientific">Pseudooceanicola pacificus</name>
    <dbReference type="NCBI Taxonomy" id="2676438"/>
    <lineage>
        <taxon>Bacteria</taxon>
        <taxon>Pseudomonadati</taxon>
        <taxon>Pseudomonadota</taxon>
        <taxon>Alphaproteobacteria</taxon>
        <taxon>Rhodobacterales</taxon>
        <taxon>Paracoccaceae</taxon>
        <taxon>Pseudooceanicola</taxon>
    </lineage>
</organism>
<protein>
    <submittedName>
        <fullName evidence="2">Uncharacterized protein</fullName>
    </submittedName>
</protein>
<dbReference type="AlphaFoldDB" id="A0A844W3W5"/>
<dbReference type="Proteomes" id="UP000443843">
    <property type="component" value="Unassembled WGS sequence"/>
</dbReference>
<gene>
    <name evidence="2" type="ORF">GLS40_06940</name>
</gene>
<feature type="transmembrane region" description="Helical" evidence="1">
    <location>
        <begin position="33"/>
        <end position="54"/>
    </location>
</feature>
<keyword evidence="3" id="KW-1185">Reference proteome</keyword>
<sequence length="74" mass="7761">MTRLYILPLMAAFLILQPNLAAAYVGPGLGAGVLAAVLGVFAAIAMAVVALVWYPVKKLLRKRSAPVARAEQGQ</sequence>
<evidence type="ECO:0000256" key="1">
    <source>
        <dbReference type="SAM" id="Phobius"/>
    </source>
</evidence>
<proteinExistence type="predicted"/>
<name>A0A844W3W5_9RHOB</name>
<dbReference type="RefSeq" id="WP_160382019.1">
    <property type="nucleotide sequence ID" value="NZ_WNXQ01000003.1"/>
</dbReference>
<dbReference type="EMBL" id="WNXQ01000003">
    <property type="protein sequence ID" value="MWB77755.1"/>
    <property type="molecule type" value="Genomic_DNA"/>
</dbReference>
<reference evidence="2 3" key="1">
    <citation type="submission" date="2019-11" db="EMBL/GenBank/DDBJ databases">
        <title>Pseudooceanicola pacifica sp. nov., isolated from deep-sea sediment of the Pacific Ocean.</title>
        <authorList>
            <person name="Lyu L."/>
        </authorList>
    </citation>
    <scope>NUCLEOTIDE SEQUENCE [LARGE SCALE GENOMIC DNA]</scope>
    <source>
        <strain evidence="2 3">216_PA32_1</strain>
    </source>
</reference>
<keyword evidence="1" id="KW-0812">Transmembrane</keyword>
<keyword evidence="1" id="KW-0472">Membrane</keyword>